<keyword evidence="7 8" id="KW-0472">Membrane</keyword>
<dbReference type="AlphaFoldDB" id="A0A0C4YAC8"/>
<name>A0A0C4YAC8_9BURK</name>
<evidence type="ECO:0000256" key="5">
    <source>
        <dbReference type="ARBA" id="ARBA00022692"/>
    </source>
</evidence>
<evidence type="ECO:0000256" key="2">
    <source>
        <dbReference type="ARBA" id="ARBA00010072"/>
    </source>
</evidence>
<comment type="subcellular location">
    <subcellularLocation>
        <location evidence="1">Cell inner membrane</location>
        <topology evidence="1">Multi-pass membrane protein</topology>
    </subcellularLocation>
    <subcellularLocation>
        <location evidence="8">Cell membrane</location>
        <topology evidence="8">Multi-pass membrane protein</topology>
    </subcellularLocation>
</comment>
<dbReference type="Pfam" id="PF00528">
    <property type="entry name" value="BPD_transp_1"/>
    <property type="match status" value="1"/>
</dbReference>
<dbReference type="InterPro" id="IPR010065">
    <property type="entry name" value="AA_ABC_transptr_permease_3TM"/>
</dbReference>
<evidence type="ECO:0000256" key="7">
    <source>
        <dbReference type="ARBA" id="ARBA00023136"/>
    </source>
</evidence>
<dbReference type="STRING" id="68895.RR42_m0046"/>
<keyword evidence="11" id="KW-1185">Reference proteome</keyword>
<feature type="transmembrane region" description="Helical" evidence="8">
    <location>
        <begin position="20"/>
        <end position="39"/>
    </location>
</feature>
<evidence type="ECO:0000256" key="8">
    <source>
        <dbReference type="RuleBase" id="RU363032"/>
    </source>
</evidence>
<evidence type="ECO:0000313" key="10">
    <source>
        <dbReference type="EMBL" id="AJG17461.1"/>
    </source>
</evidence>
<dbReference type="Gene3D" id="1.10.3720.10">
    <property type="entry name" value="MetI-like"/>
    <property type="match status" value="1"/>
</dbReference>
<reference evidence="10 11" key="1">
    <citation type="journal article" date="2015" name="Genome Announc.">
        <title>Complete Genome Sequence of Cupriavidus basilensis 4G11, Isolated from the Oak Ridge Field Research Center Site.</title>
        <authorList>
            <person name="Ray J."/>
            <person name="Waters R.J."/>
            <person name="Skerker J.M."/>
            <person name="Kuehl J.V."/>
            <person name="Price M.N."/>
            <person name="Huang J."/>
            <person name="Chakraborty R."/>
            <person name="Arkin A.P."/>
            <person name="Deutschbauer A."/>
        </authorList>
    </citation>
    <scope>NUCLEOTIDE SEQUENCE [LARGE SCALE GENOMIC DNA]</scope>
    <source>
        <strain evidence="10">4G11</strain>
    </source>
</reference>
<evidence type="ECO:0000256" key="1">
    <source>
        <dbReference type="ARBA" id="ARBA00004429"/>
    </source>
</evidence>
<keyword evidence="5 8" id="KW-0812">Transmembrane</keyword>
<protein>
    <submittedName>
        <fullName evidence="10">Polar amino acid ABC transporter, inner membrane subunit</fullName>
    </submittedName>
</protein>
<dbReference type="InterPro" id="IPR035906">
    <property type="entry name" value="MetI-like_sf"/>
</dbReference>
<dbReference type="CDD" id="cd06261">
    <property type="entry name" value="TM_PBP2"/>
    <property type="match status" value="1"/>
</dbReference>
<evidence type="ECO:0000256" key="6">
    <source>
        <dbReference type="ARBA" id="ARBA00022989"/>
    </source>
</evidence>
<comment type="similarity">
    <text evidence="2">Belongs to the binding-protein-dependent transport system permease family. HisMQ subfamily.</text>
</comment>
<sequence length="214" mass="23027">MSSLSLDQVLFILRGAGWTLLLSAMGFIGGALAGLPLALARSRGGRVLRTVTGAFVQLVQGVPLPVIMFVVYFGISVGGFELPALVAAGIAMTAYSCAYLAEIWKGCIQAVPRTQWEAAECLALTPLQRVVHVILPQAARIAVAPTVGFLVQIVKNSSYAVVIGFFDLTYSARVVNNSTFEPFVVFSIAAVLYFAICYPLSTLSYKLERRFKRG</sequence>
<dbReference type="GO" id="GO:0022857">
    <property type="term" value="F:transmembrane transporter activity"/>
    <property type="evidence" value="ECO:0007669"/>
    <property type="project" value="InterPro"/>
</dbReference>
<dbReference type="InterPro" id="IPR043429">
    <property type="entry name" value="ArtM/GltK/GlnP/TcyL/YhdX-like"/>
</dbReference>
<dbReference type="PROSITE" id="PS50928">
    <property type="entry name" value="ABC_TM1"/>
    <property type="match status" value="1"/>
</dbReference>
<keyword evidence="4" id="KW-1003">Cell membrane</keyword>
<dbReference type="OrthoDB" id="7255919at2"/>
<evidence type="ECO:0000256" key="4">
    <source>
        <dbReference type="ARBA" id="ARBA00022475"/>
    </source>
</evidence>
<dbReference type="KEGG" id="cbw:RR42_m0046"/>
<dbReference type="GO" id="GO:0006865">
    <property type="term" value="P:amino acid transport"/>
    <property type="evidence" value="ECO:0007669"/>
    <property type="project" value="TreeGrafter"/>
</dbReference>
<keyword evidence="6 8" id="KW-1133">Transmembrane helix</keyword>
<feature type="transmembrane region" description="Helical" evidence="8">
    <location>
        <begin position="183"/>
        <end position="205"/>
    </location>
</feature>
<organism evidence="10 11">
    <name type="scientific">Cupriavidus basilensis</name>
    <dbReference type="NCBI Taxonomy" id="68895"/>
    <lineage>
        <taxon>Bacteria</taxon>
        <taxon>Pseudomonadati</taxon>
        <taxon>Pseudomonadota</taxon>
        <taxon>Betaproteobacteria</taxon>
        <taxon>Burkholderiales</taxon>
        <taxon>Burkholderiaceae</taxon>
        <taxon>Cupriavidus</taxon>
    </lineage>
</organism>
<dbReference type="EMBL" id="CP010536">
    <property type="protein sequence ID" value="AJG17461.1"/>
    <property type="molecule type" value="Genomic_DNA"/>
</dbReference>
<dbReference type="GO" id="GO:0043190">
    <property type="term" value="C:ATP-binding cassette (ABC) transporter complex"/>
    <property type="evidence" value="ECO:0007669"/>
    <property type="project" value="InterPro"/>
</dbReference>
<evidence type="ECO:0000259" key="9">
    <source>
        <dbReference type="PROSITE" id="PS50928"/>
    </source>
</evidence>
<dbReference type="NCBIfam" id="TIGR01726">
    <property type="entry name" value="HEQRo_perm_3TM"/>
    <property type="match status" value="1"/>
</dbReference>
<dbReference type="PANTHER" id="PTHR30614">
    <property type="entry name" value="MEMBRANE COMPONENT OF AMINO ACID ABC TRANSPORTER"/>
    <property type="match status" value="1"/>
</dbReference>
<feature type="transmembrane region" description="Helical" evidence="8">
    <location>
        <begin position="51"/>
        <end position="75"/>
    </location>
</feature>
<dbReference type="InterPro" id="IPR000515">
    <property type="entry name" value="MetI-like"/>
</dbReference>
<dbReference type="PANTHER" id="PTHR30614:SF34">
    <property type="entry name" value="BLR6398 PROTEIN"/>
    <property type="match status" value="1"/>
</dbReference>
<dbReference type="RefSeq" id="WP_043342683.1">
    <property type="nucleotide sequence ID" value="NZ_CP010536.1"/>
</dbReference>
<evidence type="ECO:0000313" key="11">
    <source>
        <dbReference type="Proteomes" id="UP000031843"/>
    </source>
</evidence>
<accession>A0A0C4YAC8</accession>
<proteinExistence type="inferred from homology"/>
<keyword evidence="3 8" id="KW-0813">Transport</keyword>
<gene>
    <name evidence="10" type="ORF">RR42_m0046</name>
</gene>
<evidence type="ECO:0000256" key="3">
    <source>
        <dbReference type="ARBA" id="ARBA00022448"/>
    </source>
</evidence>
<dbReference type="SUPFAM" id="SSF161098">
    <property type="entry name" value="MetI-like"/>
    <property type="match status" value="1"/>
</dbReference>
<dbReference type="Proteomes" id="UP000031843">
    <property type="component" value="Chromosome main"/>
</dbReference>
<feature type="domain" description="ABC transmembrane type-1" evidence="9">
    <location>
        <begin position="16"/>
        <end position="204"/>
    </location>
</feature>